<keyword evidence="1" id="KW-0812">Transmembrane</keyword>
<dbReference type="AlphaFoldDB" id="A0A1I2X3J7"/>
<dbReference type="Proteomes" id="UP000199642">
    <property type="component" value="Unassembled WGS sequence"/>
</dbReference>
<evidence type="ECO:0000313" key="3">
    <source>
        <dbReference type="Proteomes" id="UP000199642"/>
    </source>
</evidence>
<keyword evidence="1" id="KW-0472">Membrane</keyword>
<organism evidence="2 3">
    <name type="scientific">Algoriphagus hitonicola</name>
    <dbReference type="NCBI Taxonomy" id="435880"/>
    <lineage>
        <taxon>Bacteria</taxon>
        <taxon>Pseudomonadati</taxon>
        <taxon>Bacteroidota</taxon>
        <taxon>Cytophagia</taxon>
        <taxon>Cytophagales</taxon>
        <taxon>Cyclobacteriaceae</taxon>
        <taxon>Algoriphagus</taxon>
    </lineage>
</organism>
<keyword evidence="3" id="KW-1185">Reference proteome</keyword>
<dbReference type="EMBL" id="FOPC01000015">
    <property type="protein sequence ID" value="SFH06511.1"/>
    <property type="molecule type" value="Genomic_DNA"/>
</dbReference>
<sequence length="140" mass="16103">MVKDKRFLGYLLFDGYRTILVLEFYSIANRKMIGFVSFFDSKPSLGTKLFLIVMKINHALFLLLFLSSCFAFESEQKEDFLAEMEVLYEEIQSLSSSQTCSDLGEWSFVALGSKPCGGPWEYTAYSKRINVPEFLAKVKR</sequence>
<evidence type="ECO:0000256" key="1">
    <source>
        <dbReference type="SAM" id="Phobius"/>
    </source>
</evidence>
<feature type="transmembrane region" description="Helical" evidence="1">
    <location>
        <begin position="48"/>
        <end position="72"/>
    </location>
</feature>
<name>A0A1I2X3J7_9BACT</name>
<gene>
    <name evidence="2" type="ORF">SAMN04487988_11526</name>
</gene>
<evidence type="ECO:0000313" key="2">
    <source>
        <dbReference type="EMBL" id="SFH06511.1"/>
    </source>
</evidence>
<reference evidence="3" key="1">
    <citation type="submission" date="2016-10" db="EMBL/GenBank/DDBJ databases">
        <authorList>
            <person name="Varghese N."/>
            <person name="Submissions S."/>
        </authorList>
    </citation>
    <scope>NUCLEOTIDE SEQUENCE [LARGE SCALE GENOMIC DNA]</scope>
    <source>
        <strain evidence="3">DSM 19315</strain>
    </source>
</reference>
<accession>A0A1I2X3J7</accession>
<proteinExistence type="predicted"/>
<keyword evidence="1" id="KW-1133">Transmembrane helix</keyword>
<protein>
    <submittedName>
        <fullName evidence="2">Uncharacterized protein</fullName>
    </submittedName>
</protein>
<feature type="transmembrane region" description="Helical" evidence="1">
    <location>
        <begin position="7"/>
        <end position="28"/>
    </location>
</feature>